<keyword evidence="4 7" id="KW-1133">Transmembrane helix</keyword>
<evidence type="ECO:0000313" key="9">
    <source>
        <dbReference type="EMBL" id="MFB9832445.1"/>
    </source>
</evidence>
<name>A0ABV5YBQ6_9ACTN</name>
<feature type="transmembrane region" description="Helical" evidence="7">
    <location>
        <begin position="116"/>
        <end position="134"/>
    </location>
</feature>
<evidence type="ECO:0000256" key="2">
    <source>
        <dbReference type="ARBA" id="ARBA00022475"/>
    </source>
</evidence>
<protein>
    <submittedName>
        <fullName evidence="9">PspC domain-containing protein</fullName>
    </submittedName>
</protein>
<evidence type="ECO:0000259" key="8">
    <source>
        <dbReference type="Pfam" id="PF04024"/>
    </source>
</evidence>
<evidence type="ECO:0000313" key="10">
    <source>
        <dbReference type="Proteomes" id="UP001589627"/>
    </source>
</evidence>
<dbReference type="Proteomes" id="UP001589627">
    <property type="component" value="Unassembled WGS sequence"/>
</dbReference>
<evidence type="ECO:0000256" key="3">
    <source>
        <dbReference type="ARBA" id="ARBA00022692"/>
    </source>
</evidence>
<dbReference type="Pfam" id="PF04024">
    <property type="entry name" value="PspC"/>
    <property type="match status" value="1"/>
</dbReference>
<feature type="transmembrane region" description="Helical" evidence="7">
    <location>
        <begin position="232"/>
        <end position="251"/>
    </location>
</feature>
<accession>A0ABV5YBQ6</accession>
<evidence type="ECO:0000256" key="6">
    <source>
        <dbReference type="SAM" id="MobiDB-lite"/>
    </source>
</evidence>
<evidence type="ECO:0000256" key="5">
    <source>
        <dbReference type="ARBA" id="ARBA00023136"/>
    </source>
</evidence>
<sequence length="433" mass="45078">MNEDSADTPGSPPRRLLRSQEGRLITGVCAGLARYTRIDAIVFRVGFALLVITTGVGILLYIAAFLLMGAPDGGPSWIERTGKRMFDGDTALTLLGAVLGAGMLLGIVNNWGSGEALCVVVVFGLALLVARSRGVDLAQTARSLPDRIKGHPLGSWTPPPPPPPAYPMSDGMVDLARLGRRTDDYAAGPYAPPSPEGAAQPPGTGPHAPGPFTTGPHVPGRTPPPPPHRPSYLTALTLLTAALVAAALYAAFGHRPNFSGLQIVIAGALVVVAVGLLLGAWFGRVRKLVLVGAIMSFALACTSIAGNSAVARRTHHTMWRPAATAQAEQTHKVFVGQGVVDLTDVPLAPGQRLQVNAEVTLGVLAVKVPSTARVEVDGHAYLGDITVDRQVTSGPGARVHRVLDPEGGTPAPATIVLRIRSKVGDMEVTRVPA</sequence>
<feature type="compositionally biased region" description="Pro residues" evidence="6">
    <location>
        <begin position="157"/>
        <end position="166"/>
    </location>
</feature>
<evidence type="ECO:0000256" key="7">
    <source>
        <dbReference type="SAM" id="Phobius"/>
    </source>
</evidence>
<keyword evidence="5 7" id="KW-0472">Membrane</keyword>
<dbReference type="InterPro" id="IPR007168">
    <property type="entry name" value="Phageshock_PspC_N"/>
</dbReference>
<feature type="transmembrane region" description="Helical" evidence="7">
    <location>
        <begin position="90"/>
        <end position="109"/>
    </location>
</feature>
<dbReference type="EMBL" id="JBHLZP010000049">
    <property type="protein sequence ID" value="MFB9832445.1"/>
    <property type="molecule type" value="Genomic_DNA"/>
</dbReference>
<keyword evidence="3 7" id="KW-0812">Transmembrane</keyword>
<comment type="subcellular location">
    <subcellularLocation>
        <location evidence="1">Cell membrane</location>
        <topology evidence="1">Single-pass membrane protein</topology>
    </subcellularLocation>
</comment>
<evidence type="ECO:0000256" key="4">
    <source>
        <dbReference type="ARBA" id="ARBA00022989"/>
    </source>
</evidence>
<dbReference type="PANTHER" id="PTHR33885">
    <property type="entry name" value="PHAGE SHOCK PROTEIN C"/>
    <property type="match status" value="1"/>
</dbReference>
<dbReference type="PANTHER" id="PTHR33885:SF3">
    <property type="entry name" value="PHAGE SHOCK PROTEIN C"/>
    <property type="match status" value="1"/>
</dbReference>
<dbReference type="RefSeq" id="WP_378198213.1">
    <property type="nucleotide sequence ID" value="NZ_JBHLZP010000049.1"/>
</dbReference>
<dbReference type="InterPro" id="IPR052027">
    <property type="entry name" value="PspC"/>
</dbReference>
<keyword evidence="2" id="KW-1003">Cell membrane</keyword>
<feature type="transmembrane region" description="Helical" evidence="7">
    <location>
        <begin position="288"/>
        <end position="310"/>
    </location>
</feature>
<feature type="region of interest" description="Disordered" evidence="6">
    <location>
        <begin position="146"/>
        <end position="171"/>
    </location>
</feature>
<feature type="region of interest" description="Disordered" evidence="6">
    <location>
        <begin position="184"/>
        <end position="231"/>
    </location>
</feature>
<proteinExistence type="predicted"/>
<gene>
    <name evidence="9" type="ORF">ACFFNX_09620</name>
</gene>
<organism evidence="9 10">
    <name type="scientific">Actinoallomurus acaciae</name>
    <dbReference type="NCBI Taxonomy" id="502577"/>
    <lineage>
        <taxon>Bacteria</taxon>
        <taxon>Bacillati</taxon>
        <taxon>Actinomycetota</taxon>
        <taxon>Actinomycetes</taxon>
        <taxon>Streptosporangiales</taxon>
        <taxon>Thermomonosporaceae</taxon>
        <taxon>Actinoallomurus</taxon>
    </lineage>
</organism>
<feature type="transmembrane region" description="Helical" evidence="7">
    <location>
        <begin position="263"/>
        <end position="282"/>
    </location>
</feature>
<keyword evidence="10" id="KW-1185">Reference proteome</keyword>
<reference evidence="9 10" key="1">
    <citation type="submission" date="2024-09" db="EMBL/GenBank/DDBJ databases">
        <authorList>
            <person name="Sun Q."/>
            <person name="Mori K."/>
        </authorList>
    </citation>
    <scope>NUCLEOTIDE SEQUENCE [LARGE SCALE GENOMIC DNA]</scope>
    <source>
        <strain evidence="9 10">TBRC 0563</strain>
    </source>
</reference>
<feature type="transmembrane region" description="Helical" evidence="7">
    <location>
        <begin position="41"/>
        <end position="70"/>
    </location>
</feature>
<evidence type="ECO:0000256" key="1">
    <source>
        <dbReference type="ARBA" id="ARBA00004162"/>
    </source>
</evidence>
<comment type="caution">
    <text evidence="9">The sequence shown here is derived from an EMBL/GenBank/DDBJ whole genome shotgun (WGS) entry which is preliminary data.</text>
</comment>
<feature type="domain" description="Phage shock protein PspC N-terminal" evidence="8">
    <location>
        <begin position="14"/>
        <end position="68"/>
    </location>
</feature>